<dbReference type="OrthoDB" id="5874620at2759"/>
<dbReference type="EMBL" id="LIAE01007466">
    <property type="protein sequence ID" value="PAV79133.1"/>
    <property type="molecule type" value="Genomic_DNA"/>
</dbReference>
<dbReference type="SUPFAM" id="SSF47473">
    <property type="entry name" value="EF-hand"/>
    <property type="match status" value="1"/>
</dbReference>
<protein>
    <recommendedName>
        <fullName evidence="9">EF-hand domain-containing protein</fullName>
    </recommendedName>
</protein>
<keyword evidence="3" id="KW-0597">Phosphoprotein</keyword>
<dbReference type="GO" id="GO:0005813">
    <property type="term" value="C:centrosome"/>
    <property type="evidence" value="ECO:0007669"/>
    <property type="project" value="UniProtKB-SubCell"/>
</dbReference>
<organism evidence="7 8">
    <name type="scientific">Diploscapter pachys</name>
    <dbReference type="NCBI Taxonomy" id="2018661"/>
    <lineage>
        <taxon>Eukaryota</taxon>
        <taxon>Metazoa</taxon>
        <taxon>Ecdysozoa</taxon>
        <taxon>Nematoda</taxon>
        <taxon>Chromadorea</taxon>
        <taxon>Rhabditida</taxon>
        <taxon>Rhabditina</taxon>
        <taxon>Rhabditomorpha</taxon>
        <taxon>Rhabditoidea</taxon>
        <taxon>Rhabditidae</taxon>
        <taxon>Diploscapter</taxon>
    </lineage>
</organism>
<keyword evidence="4" id="KW-0206">Cytoskeleton</keyword>
<dbReference type="Proteomes" id="UP000218231">
    <property type="component" value="Unassembled WGS sequence"/>
</dbReference>
<dbReference type="GO" id="GO:0034454">
    <property type="term" value="P:microtubule anchoring at centrosome"/>
    <property type="evidence" value="ECO:0007669"/>
    <property type="project" value="TreeGrafter"/>
</dbReference>
<feature type="region of interest" description="Disordered" evidence="6">
    <location>
        <begin position="534"/>
        <end position="553"/>
    </location>
</feature>
<evidence type="ECO:0000256" key="5">
    <source>
        <dbReference type="SAM" id="Coils"/>
    </source>
</evidence>
<evidence type="ECO:0000256" key="3">
    <source>
        <dbReference type="ARBA" id="ARBA00022553"/>
    </source>
</evidence>
<comment type="caution">
    <text evidence="7">The sequence shown here is derived from an EMBL/GenBank/DDBJ whole genome shotgun (WGS) entry which is preliminary data.</text>
</comment>
<evidence type="ECO:0000256" key="4">
    <source>
        <dbReference type="ARBA" id="ARBA00023212"/>
    </source>
</evidence>
<evidence type="ECO:0000256" key="6">
    <source>
        <dbReference type="SAM" id="MobiDB-lite"/>
    </source>
</evidence>
<evidence type="ECO:0000256" key="1">
    <source>
        <dbReference type="ARBA" id="ARBA00004300"/>
    </source>
</evidence>
<proteinExistence type="predicted"/>
<sequence length="619" mass="71685">MTTSSSSVIEDENTHVQELKKLFLSCCINGEQVLNSSGLQALCEKLKLSEFGYEISERVLNGYKFVDFNTFKERFVSILPEIIDVSSGQVDPIAYRIKETALRLGYNEGHRLSRYDIRLLCENTPGLEQLSIIDVNRIFDSCDSHESNGISIYDFIMQYRIMRQQCSEEQFVADPYVSSLNLFEELENRDTRSVDIYELTEYWNKNGINFEESFTVLKDCGESLITNGTVNTDRLSGYLEDELNKYLPTLNPTVKCAVVSLYRCLEYMKAQLRESEKNVAYFTKQLELANQRSTMLIEELDHNQWTIEQNCEKKLKELEEHQHMRIMELEERHEQEKLFMQKEITKLEEELTHSRQVKQSMRSRLILVERQNNRMSEENAELSANATRLEQHNAQLKADIIKIRQPDDSKQLVLWKQKVDLLVNHNKRLREKISELTAASQAKALEKNRKYADEEPSTSMAEAPSIWSPAFRSQVGLLRKRREAVMAKGNILDTASDIETEPEGIFFRQKQRRKLKRKDRYKRLSERKAIFEKMKANENGDNGLNRSDSASTFHNLDRRKRSLMENITSSLSATCSARARDSTTTSRPNSSSNFLNVSPRAALSFLDFGASARKRLNGK</sequence>
<reference evidence="7 8" key="1">
    <citation type="journal article" date="2017" name="Curr. Biol.">
        <title>Genome architecture and evolution of a unichromosomal asexual nematode.</title>
        <authorList>
            <person name="Fradin H."/>
            <person name="Zegar C."/>
            <person name="Gutwein M."/>
            <person name="Lucas J."/>
            <person name="Kovtun M."/>
            <person name="Corcoran D."/>
            <person name="Baugh L.R."/>
            <person name="Kiontke K."/>
            <person name="Gunsalus K."/>
            <person name="Fitch D.H."/>
            <person name="Piano F."/>
        </authorList>
    </citation>
    <scope>NUCLEOTIDE SEQUENCE [LARGE SCALE GENOMIC DNA]</scope>
    <source>
        <strain evidence="7">PF1309</strain>
    </source>
</reference>
<feature type="region of interest" description="Disordered" evidence="6">
    <location>
        <begin position="574"/>
        <end position="594"/>
    </location>
</feature>
<feature type="coiled-coil region" evidence="5">
    <location>
        <begin position="330"/>
        <end position="439"/>
    </location>
</feature>
<name>A0A2A2KZ78_9BILA</name>
<gene>
    <name evidence="7" type="ORF">WR25_03210</name>
</gene>
<evidence type="ECO:0000256" key="2">
    <source>
        <dbReference type="ARBA" id="ARBA00022490"/>
    </source>
</evidence>
<feature type="compositionally biased region" description="Polar residues" evidence="6">
    <location>
        <begin position="539"/>
        <end position="553"/>
    </location>
</feature>
<feature type="compositionally biased region" description="Low complexity" evidence="6">
    <location>
        <begin position="582"/>
        <end position="593"/>
    </location>
</feature>
<keyword evidence="5" id="KW-0175">Coiled coil</keyword>
<dbReference type="InterPro" id="IPR011992">
    <property type="entry name" value="EF-hand-dom_pair"/>
</dbReference>
<dbReference type="PANTHER" id="PTHR18905:SF13">
    <property type="entry name" value="NON-CENTROSOMAL MICROTUBULE ARRAY"/>
    <property type="match status" value="1"/>
</dbReference>
<evidence type="ECO:0000313" key="7">
    <source>
        <dbReference type="EMBL" id="PAV79133.1"/>
    </source>
</evidence>
<dbReference type="AlphaFoldDB" id="A0A2A2KZ78"/>
<keyword evidence="8" id="KW-1185">Reference proteome</keyword>
<comment type="subcellular location">
    <subcellularLocation>
        <location evidence="1">Cytoplasm</location>
        <location evidence="1">Cytoskeleton</location>
        <location evidence="1">Microtubule organizing center</location>
        <location evidence="1">Centrosome</location>
    </subcellularLocation>
</comment>
<evidence type="ECO:0008006" key="9">
    <source>
        <dbReference type="Google" id="ProtNLM"/>
    </source>
</evidence>
<keyword evidence="2" id="KW-0963">Cytoplasm</keyword>
<accession>A0A2A2KZ78</accession>
<dbReference type="STRING" id="2018661.A0A2A2KZ78"/>
<dbReference type="PANTHER" id="PTHR18905">
    <property type="entry name" value="NINEIN"/>
    <property type="match status" value="1"/>
</dbReference>
<evidence type="ECO:0000313" key="8">
    <source>
        <dbReference type="Proteomes" id="UP000218231"/>
    </source>
</evidence>